<comment type="caution">
    <text evidence="1">The sequence shown here is derived from an EMBL/GenBank/DDBJ whole genome shotgun (WGS) entry which is preliminary data.</text>
</comment>
<keyword evidence="2" id="KW-1185">Reference proteome</keyword>
<dbReference type="Proteomes" id="UP000828941">
    <property type="component" value="Chromosome 8"/>
</dbReference>
<proteinExistence type="predicted"/>
<evidence type="ECO:0000313" key="2">
    <source>
        <dbReference type="Proteomes" id="UP000828941"/>
    </source>
</evidence>
<evidence type="ECO:0000313" key="1">
    <source>
        <dbReference type="EMBL" id="KAI4328669.1"/>
    </source>
</evidence>
<name>A0ACB9MYV7_BAUVA</name>
<reference evidence="1 2" key="1">
    <citation type="journal article" date="2022" name="DNA Res.">
        <title>Chromosomal-level genome assembly of the orchid tree Bauhinia variegata (Leguminosae; Cercidoideae) supports the allotetraploid origin hypothesis of Bauhinia.</title>
        <authorList>
            <person name="Zhong Y."/>
            <person name="Chen Y."/>
            <person name="Zheng D."/>
            <person name="Pang J."/>
            <person name="Liu Y."/>
            <person name="Luo S."/>
            <person name="Meng S."/>
            <person name="Qian L."/>
            <person name="Wei D."/>
            <person name="Dai S."/>
            <person name="Zhou R."/>
        </authorList>
    </citation>
    <scope>NUCLEOTIDE SEQUENCE [LARGE SCALE GENOMIC DNA]</scope>
    <source>
        <strain evidence="1">BV-YZ2020</strain>
    </source>
</reference>
<sequence>MPSYLKDYYVDLPSSHMATSTVHPLSKFLLYSHLSPHNKSFSLKVLHSSEPNSFKEATQSQYWQDTMALELWALEHNNTWEVVPLLVDRKPVGSKWVYKIKYNLNGSIERYKAKLVAKRLQPERRL</sequence>
<dbReference type="EMBL" id="CM039433">
    <property type="protein sequence ID" value="KAI4328669.1"/>
    <property type="molecule type" value="Genomic_DNA"/>
</dbReference>
<organism evidence="1 2">
    <name type="scientific">Bauhinia variegata</name>
    <name type="common">Purple orchid tree</name>
    <name type="synonym">Phanera variegata</name>
    <dbReference type="NCBI Taxonomy" id="167791"/>
    <lineage>
        <taxon>Eukaryota</taxon>
        <taxon>Viridiplantae</taxon>
        <taxon>Streptophyta</taxon>
        <taxon>Embryophyta</taxon>
        <taxon>Tracheophyta</taxon>
        <taxon>Spermatophyta</taxon>
        <taxon>Magnoliopsida</taxon>
        <taxon>eudicotyledons</taxon>
        <taxon>Gunneridae</taxon>
        <taxon>Pentapetalae</taxon>
        <taxon>rosids</taxon>
        <taxon>fabids</taxon>
        <taxon>Fabales</taxon>
        <taxon>Fabaceae</taxon>
        <taxon>Cercidoideae</taxon>
        <taxon>Cercideae</taxon>
        <taxon>Bauhiniinae</taxon>
        <taxon>Bauhinia</taxon>
    </lineage>
</organism>
<accession>A0ACB9MYV7</accession>
<protein>
    <submittedName>
        <fullName evidence="1">Uncharacterized protein</fullName>
    </submittedName>
</protein>
<gene>
    <name evidence="1" type="ORF">L6164_021004</name>
</gene>